<reference evidence="2" key="1">
    <citation type="journal article" date="2010" name="Nat. Biotechnol.">
        <title>Draft genome sequence of the oilseed species Ricinus communis.</title>
        <authorList>
            <person name="Chan A.P."/>
            <person name="Crabtree J."/>
            <person name="Zhao Q."/>
            <person name="Lorenzi H."/>
            <person name="Orvis J."/>
            <person name="Puiu D."/>
            <person name="Melake-Berhan A."/>
            <person name="Jones K.M."/>
            <person name="Redman J."/>
            <person name="Chen G."/>
            <person name="Cahoon E.B."/>
            <person name="Gedil M."/>
            <person name="Stanke M."/>
            <person name="Haas B.J."/>
            <person name="Wortman J.R."/>
            <person name="Fraser-Liggett C.M."/>
            <person name="Ravel J."/>
            <person name="Rabinowicz P.D."/>
        </authorList>
    </citation>
    <scope>NUCLEOTIDE SEQUENCE [LARGE SCALE GENOMIC DNA]</scope>
    <source>
        <strain evidence="2">cv. Hale</strain>
    </source>
</reference>
<dbReference type="EMBL" id="EQ975885">
    <property type="protein sequence ID" value="EEF27063.1"/>
    <property type="molecule type" value="Genomic_DNA"/>
</dbReference>
<name>B9TAP8_RICCO</name>
<evidence type="ECO:0000313" key="1">
    <source>
        <dbReference type="EMBL" id="EEF27063.1"/>
    </source>
</evidence>
<organism evidence="1 2">
    <name type="scientific">Ricinus communis</name>
    <name type="common">Castor bean</name>
    <dbReference type="NCBI Taxonomy" id="3988"/>
    <lineage>
        <taxon>Eukaryota</taxon>
        <taxon>Viridiplantae</taxon>
        <taxon>Streptophyta</taxon>
        <taxon>Embryophyta</taxon>
        <taxon>Tracheophyta</taxon>
        <taxon>Spermatophyta</taxon>
        <taxon>Magnoliopsida</taxon>
        <taxon>eudicotyledons</taxon>
        <taxon>Gunneridae</taxon>
        <taxon>Pentapetalae</taxon>
        <taxon>rosids</taxon>
        <taxon>fabids</taxon>
        <taxon>Malpighiales</taxon>
        <taxon>Euphorbiaceae</taxon>
        <taxon>Acalyphoideae</taxon>
        <taxon>Acalypheae</taxon>
        <taxon>Ricinus</taxon>
    </lineage>
</organism>
<keyword evidence="2" id="KW-1185">Reference proteome</keyword>
<proteinExistence type="predicted"/>
<dbReference type="InParanoid" id="B9TAP8"/>
<dbReference type="Proteomes" id="UP000008311">
    <property type="component" value="Unassembled WGS sequence"/>
</dbReference>
<accession>B9TAP8</accession>
<protein>
    <submittedName>
        <fullName evidence="1">Uncharacterized protein</fullName>
    </submittedName>
</protein>
<evidence type="ECO:0000313" key="2">
    <source>
        <dbReference type="Proteomes" id="UP000008311"/>
    </source>
</evidence>
<sequence>MDTSPWTLKPITIPKAESPWIRMPTQEGDTGVTLPADVYLGGVSGLGGGTASFRRRGNLSALVFVPVSNASSAPIDPNAAQVQGPNGAIIRTTEGTTSSIVTNQNGTTITFGTVSLVVNASGVTVVIGTETFTIGPTGANSTLPITAPDVVLPRGSVNGHIHGGVTTGSGNTGNMTL</sequence>
<gene>
    <name evidence="1" type="ORF">RCOM_0102650</name>
</gene>
<dbReference type="AlphaFoldDB" id="B9TAP8"/>